<keyword evidence="3" id="KW-1185">Reference proteome</keyword>
<feature type="signal peptide" evidence="1">
    <location>
        <begin position="1"/>
        <end position="20"/>
    </location>
</feature>
<dbReference type="OrthoDB" id="195541at2"/>
<evidence type="ECO:0000256" key="1">
    <source>
        <dbReference type="SAM" id="SignalP"/>
    </source>
</evidence>
<dbReference type="InterPro" id="IPR024453">
    <property type="entry name" value="Peptidase_C92"/>
</dbReference>
<accession>A0A4Y8L521</accession>
<dbReference type="STRING" id="1121485.GCA_000426485_01246"/>
<comment type="caution">
    <text evidence="2">The sequence shown here is derived from an EMBL/GenBank/DDBJ whole genome shotgun (WGS) entry which is preliminary data.</text>
</comment>
<dbReference type="Proteomes" id="UP000297861">
    <property type="component" value="Unassembled WGS sequence"/>
</dbReference>
<dbReference type="SUPFAM" id="SSF54001">
    <property type="entry name" value="Cysteine proteinases"/>
    <property type="match status" value="1"/>
</dbReference>
<dbReference type="AlphaFoldDB" id="A0A4Y8L521"/>
<name>A0A4Y8L521_9BACT</name>
<evidence type="ECO:0000313" key="3">
    <source>
        <dbReference type="Proteomes" id="UP000297861"/>
    </source>
</evidence>
<dbReference type="Gene3D" id="3.90.1720.10">
    <property type="entry name" value="endopeptidase domain like (from Nostoc punctiforme)"/>
    <property type="match status" value="1"/>
</dbReference>
<gene>
    <name evidence="2" type="ORF">E2605_05840</name>
</gene>
<organism evidence="2 3">
    <name type="scientific">Dysgonomonas capnocytophagoides</name>
    <dbReference type="NCBI Taxonomy" id="45254"/>
    <lineage>
        <taxon>Bacteria</taxon>
        <taxon>Pseudomonadati</taxon>
        <taxon>Bacteroidota</taxon>
        <taxon>Bacteroidia</taxon>
        <taxon>Bacteroidales</taxon>
        <taxon>Dysgonomonadaceae</taxon>
        <taxon>Dysgonomonas</taxon>
    </lineage>
</organism>
<dbReference type="EMBL" id="SOML01000003">
    <property type="protein sequence ID" value="TFD97188.1"/>
    <property type="molecule type" value="Genomic_DNA"/>
</dbReference>
<sequence>MKYYITILVFSLFFSGYAGAQEFKLQNGDLIFQDSGVSNLEKSIQEVTTSLDGYQFTHVGMVYIDDNDSVFVLEATTPKLVLTPINEYLYTKSSNGSTPRSVVGRLKSEYQPLIPEALKIGFTHLGKVYDYGFILGNDNYYCTELIYETLKLANNGTEVFHLAPMTFKDSKTGKTTEGWSKYFEKHQLPVPEGELGISPGSMSLSDAVDIVYRY</sequence>
<dbReference type="InterPro" id="IPR038765">
    <property type="entry name" value="Papain-like_cys_pep_sf"/>
</dbReference>
<dbReference type="Pfam" id="PF05708">
    <property type="entry name" value="Peptidase_C92"/>
    <property type="match status" value="1"/>
</dbReference>
<keyword evidence="1" id="KW-0732">Signal</keyword>
<evidence type="ECO:0000313" key="2">
    <source>
        <dbReference type="EMBL" id="TFD97188.1"/>
    </source>
</evidence>
<reference evidence="2 3" key="1">
    <citation type="submission" date="2019-03" db="EMBL/GenBank/DDBJ databases">
        <title>San Antonio Military Medical Center submission to MRSN (WRAIR), pending publication.</title>
        <authorList>
            <person name="Blyth D.M."/>
            <person name="Mccarthy S.L."/>
            <person name="Schall S.E."/>
            <person name="Stam J.A."/>
            <person name="Ong A.C."/>
            <person name="Mcgann P.T."/>
        </authorList>
    </citation>
    <scope>NUCLEOTIDE SEQUENCE [LARGE SCALE GENOMIC DNA]</scope>
    <source>
        <strain evidence="2 3">MRSN571793</strain>
    </source>
</reference>
<proteinExistence type="predicted"/>
<protein>
    <recommendedName>
        <fullName evidence="4">YiiX family permuted papain-like enzyme</fullName>
    </recommendedName>
</protein>
<feature type="chain" id="PRO_5021306659" description="YiiX family permuted papain-like enzyme" evidence="1">
    <location>
        <begin position="21"/>
        <end position="214"/>
    </location>
</feature>
<evidence type="ECO:0008006" key="4">
    <source>
        <dbReference type="Google" id="ProtNLM"/>
    </source>
</evidence>
<dbReference type="RefSeq" id="WP_026625440.1">
    <property type="nucleotide sequence ID" value="NZ_JAWZLG010000100.1"/>
</dbReference>